<evidence type="ECO:0000313" key="5">
    <source>
        <dbReference type="Proteomes" id="UP000037600"/>
    </source>
</evidence>
<accession>A0A0J8GV81</accession>
<evidence type="ECO:0000256" key="1">
    <source>
        <dbReference type="ARBA" id="ARBA00022679"/>
    </source>
</evidence>
<dbReference type="InterPro" id="IPR000182">
    <property type="entry name" value="GNAT_dom"/>
</dbReference>
<protein>
    <recommendedName>
        <fullName evidence="3">N-acetyltransferase domain-containing protein</fullName>
    </recommendedName>
</protein>
<dbReference type="Gene3D" id="3.40.630.30">
    <property type="match status" value="1"/>
</dbReference>
<proteinExistence type="predicted"/>
<dbReference type="InterPro" id="IPR050680">
    <property type="entry name" value="YpeA/RimI_acetyltransf"/>
</dbReference>
<organism evidence="4 5">
    <name type="scientific">Catenovulum maritimum</name>
    <dbReference type="NCBI Taxonomy" id="1513271"/>
    <lineage>
        <taxon>Bacteria</taxon>
        <taxon>Pseudomonadati</taxon>
        <taxon>Pseudomonadota</taxon>
        <taxon>Gammaproteobacteria</taxon>
        <taxon>Alteromonadales</taxon>
        <taxon>Alteromonadaceae</taxon>
        <taxon>Catenovulum</taxon>
    </lineage>
</organism>
<dbReference type="PROSITE" id="PS51186">
    <property type="entry name" value="GNAT"/>
    <property type="match status" value="1"/>
</dbReference>
<keyword evidence="5" id="KW-1185">Reference proteome</keyword>
<feature type="domain" description="N-acetyltransferase" evidence="3">
    <location>
        <begin position="1"/>
        <end position="126"/>
    </location>
</feature>
<dbReference type="CDD" id="cd04301">
    <property type="entry name" value="NAT_SF"/>
    <property type="match status" value="1"/>
</dbReference>
<evidence type="ECO:0000259" key="3">
    <source>
        <dbReference type="PROSITE" id="PS51186"/>
    </source>
</evidence>
<dbReference type="EMBL" id="LAZL01000015">
    <property type="protein sequence ID" value="KMT65214.1"/>
    <property type="molecule type" value="Genomic_DNA"/>
</dbReference>
<sequence length="128" mass="14967">MRKIRMQSSDNPVASANDISDRNYHFYLHKYGRVWVYLDNKQIVGYCICSTKESSIYALFVDQTYQRQGIGRQLLNHCLAWFKLNQFSEIYLATASNSQACHFYLSQGWIICHQGENTTSFKINLLTH</sequence>
<dbReference type="Proteomes" id="UP000037600">
    <property type="component" value="Unassembled WGS sequence"/>
</dbReference>
<name>A0A0J8GV81_9ALTE</name>
<keyword evidence="1" id="KW-0808">Transferase</keyword>
<comment type="caution">
    <text evidence="4">The sequence shown here is derived from an EMBL/GenBank/DDBJ whole genome shotgun (WGS) entry which is preliminary data.</text>
</comment>
<evidence type="ECO:0000256" key="2">
    <source>
        <dbReference type="ARBA" id="ARBA00023315"/>
    </source>
</evidence>
<dbReference type="GO" id="GO:0016747">
    <property type="term" value="F:acyltransferase activity, transferring groups other than amino-acyl groups"/>
    <property type="evidence" value="ECO:0007669"/>
    <property type="project" value="InterPro"/>
</dbReference>
<dbReference type="SUPFAM" id="SSF55729">
    <property type="entry name" value="Acyl-CoA N-acyltransferases (Nat)"/>
    <property type="match status" value="1"/>
</dbReference>
<dbReference type="AlphaFoldDB" id="A0A0J8GV81"/>
<keyword evidence="2" id="KW-0012">Acyltransferase</keyword>
<dbReference type="Pfam" id="PF00583">
    <property type="entry name" value="Acetyltransf_1"/>
    <property type="match status" value="1"/>
</dbReference>
<reference evidence="4 5" key="1">
    <citation type="submission" date="2015-04" db="EMBL/GenBank/DDBJ databases">
        <title>Draft Genome Sequence of the Novel Agar-Digesting Marine Bacterium Q1.</title>
        <authorList>
            <person name="Li Y."/>
            <person name="Li D."/>
            <person name="Chen G."/>
            <person name="Du Z."/>
        </authorList>
    </citation>
    <scope>NUCLEOTIDE SEQUENCE [LARGE SCALE GENOMIC DNA]</scope>
    <source>
        <strain evidence="4 5">Q1</strain>
    </source>
</reference>
<dbReference type="RefSeq" id="WP_077066540.1">
    <property type="nucleotide sequence ID" value="NZ_KQ130490.1"/>
</dbReference>
<dbReference type="PANTHER" id="PTHR43420">
    <property type="entry name" value="ACETYLTRANSFERASE"/>
    <property type="match status" value="1"/>
</dbReference>
<gene>
    <name evidence="4" type="ORF">XM47_10495</name>
</gene>
<dbReference type="InterPro" id="IPR016181">
    <property type="entry name" value="Acyl_CoA_acyltransferase"/>
</dbReference>
<dbReference type="STRING" id="1513271.XM47_10495"/>
<evidence type="ECO:0000313" key="4">
    <source>
        <dbReference type="EMBL" id="KMT65214.1"/>
    </source>
</evidence>